<gene>
    <name evidence="2" type="ORF">BC792_11137</name>
</gene>
<organism evidence="2 3">
    <name type="scientific">Sphingobacterium allocomposti</name>
    <dbReference type="NCBI Taxonomy" id="415956"/>
    <lineage>
        <taxon>Bacteria</taxon>
        <taxon>Pseudomonadati</taxon>
        <taxon>Bacteroidota</taxon>
        <taxon>Sphingobacteriia</taxon>
        <taxon>Sphingobacteriales</taxon>
        <taxon>Sphingobacteriaceae</taxon>
        <taxon>Sphingobacterium</taxon>
    </lineage>
</organism>
<comment type="caution">
    <text evidence="2">The sequence shown here is derived from an EMBL/GenBank/DDBJ whole genome shotgun (WGS) entry which is preliminary data.</text>
</comment>
<dbReference type="OrthoDB" id="765992at2"/>
<feature type="region of interest" description="Disordered" evidence="1">
    <location>
        <begin position="64"/>
        <end position="117"/>
    </location>
</feature>
<dbReference type="Proteomes" id="UP000325105">
    <property type="component" value="Unassembled WGS sequence"/>
</dbReference>
<dbReference type="RefSeq" id="WP_148908758.1">
    <property type="nucleotide sequence ID" value="NZ_VNHX01000011.1"/>
</dbReference>
<proteinExistence type="predicted"/>
<feature type="compositionally biased region" description="Polar residues" evidence="1">
    <location>
        <begin position="77"/>
        <end position="89"/>
    </location>
</feature>
<name>A0A5S5DIW3_9SPHI</name>
<evidence type="ECO:0000256" key="1">
    <source>
        <dbReference type="SAM" id="MobiDB-lite"/>
    </source>
</evidence>
<reference evidence="2 3" key="1">
    <citation type="submission" date="2019-07" db="EMBL/GenBank/DDBJ databases">
        <title>Genomic Encyclopedia of Archaeal and Bacterial Type Strains, Phase II (KMG-II): from individual species to whole genera.</title>
        <authorList>
            <person name="Goeker M."/>
        </authorList>
    </citation>
    <scope>NUCLEOTIDE SEQUENCE [LARGE SCALE GENOMIC DNA]</scope>
    <source>
        <strain evidence="2 3">DSM 18850</strain>
    </source>
</reference>
<dbReference type="AlphaFoldDB" id="A0A5S5DIW3"/>
<evidence type="ECO:0000313" key="3">
    <source>
        <dbReference type="Proteomes" id="UP000325105"/>
    </source>
</evidence>
<protein>
    <submittedName>
        <fullName evidence="2">Uncharacterized protein</fullName>
    </submittedName>
</protein>
<keyword evidence="3" id="KW-1185">Reference proteome</keyword>
<dbReference type="EMBL" id="VNHX01000011">
    <property type="protein sequence ID" value="TYP94629.1"/>
    <property type="molecule type" value="Genomic_DNA"/>
</dbReference>
<evidence type="ECO:0000313" key="2">
    <source>
        <dbReference type="EMBL" id="TYP94629.1"/>
    </source>
</evidence>
<accession>A0A5S5DIW3</accession>
<sequence>MKRLNLKSVVAALTVAIAGIGLVLASIEKTDKHVEVQPSEPALFWHEVDENGFIGPLQNLDASVPQTKSESMPGGSKQITDCNDATTNPCLRGYDTPQNVGDPAGTPPNADYSINRN</sequence>